<feature type="domain" description="E3 UFM1-protein ligase 1-like N-terminal" evidence="2">
    <location>
        <begin position="5"/>
        <end position="276"/>
    </location>
</feature>
<evidence type="ECO:0008006" key="6">
    <source>
        <dbReference type="Google" id="ProtNLM"/>
    </source>
</evidence>
<evidence type="ECO:0000313" key="5">
    <source>
        <dbReference type="Proteomes" id="UP001255856"/>
    </source>
</evidence>
<name>A0AAD9IJH0_PROWI</name>
<dbReference type="Proteomes" id="UP001255856">
    <property type="component" value="Unassembled WGS sequence"/>
</dbReference>
<evidence type="ECO:0000256" key="1">
    <source>
        <dbReference type="SAM" id="MobiDB-lite"/>
    </source>
</evidence>
<feature type="region of interest" description="Disordered" evidence="1">
    <location>
        <begin position="373"/>
        <end position="460"/>
    </location>
</feature>
<dbReference type="GO" id="GO:0061666">
    <property type="term" value="F:UFM1 ligase activity"/>
    <property type="evidence" value="ECO:0007669"/>
    <property type="project" value="InterPro"/>
</dbReference>
<feature type="compositionally biased region" description="Low complexity" evidence="1">
    <location>
        <begin position="434"/>
        <end position="447"/>
    </location>
</feature>
<dbReference type="Pfam" id="PF09743">
    <property type="entry name" value="E3_UFM1_ligase"/>
    <property type="match status" value="1"/>
</dbReference>
<dbReference type="Pfam" id="PF25870">
    <property type="entry name" value="WHD_UFL1_5th"/>
    <property type="match status" value="1"/>
</dbReference>
<organism evidence="4 5">
    <name type="scientific">Prototheca wickerhamii</name>
    <dbReference type="NCBI Taxonomy" id="3111"/>
    <lineage>
        <taxon>Eukaryota</taxon>
        <taxon>Viridiplantae</taxon>
        <taxon>Chlorophyta</taxon>
        <taxon>core chlorophytes</taxon>
        <taxon>Trebouxiophyceae</taxon>
        <taxon>Chlorellales</taxon>
        <taxon>Chlorellaceae</taxon>
        <taxon>Prototheca</taxon>
    </lineage>
</organism>
<dbReference type="AlphaFoldDB" id="A0AAD9IJH0"/>
<proteinExistence type="predicted"/>
<keyword evidence="5" id="KW-1185">Reference proteome</keyword>
<dbReference type="PANTHER" id="PTHR31057">
    <property type="entry name" value="E3 UFM1-PROTEIN LIGASE 1"/>
    <property type="match status" value="1"/>
</dbReference>
<accession>A0AAD9IJH0</accession>
<dbReference type="InterPro" id="IPR056761">
    <property type="entry name" value="Ufl1-like_C"/>
</dbReference>
<dbReference type="GO" id="GO:0005789">
    <property type="term" value="C:endoplasmic reticulum membrane"/>
    <property type="evidence" value="ECO:0007669"/>
    <property type="project" value="TreeGrafter"/>
</dbReference>
<dbReference type="PANTHER" id="PTHR31057:SF0">
    <property type="entry name" value="E3 UFM1-PROTEIN LIGASE 1"/>
    <property type="match status" value="1"/>
</dbReference>
<dbReference type="Pfam" id="PF25041">
    <property type="entry name" value="UFL1_C"/>
    <property type="match status" value="1"/>
</dbReference>
<gene>
    <name evidence="4" type="ORF">QBZ16_002079</name>
</gene>
<reference evidence="4" key="1">
    <citation type="submission" date="2021-01" db="EMBL/GenBank/DDBJ databases">
        <authorList>
            <person name="Eckstrom K.M.E."/>
        </authorList>
    </citation>
    <scope>NUCLEOTIDE SEQUENCE</scope>
    <source>
        <strain evidence="4">UVCC 0001</strain>
    </source>
</reference>
<feature type="domain" description="E3 UFM1-protein ligase-like C-terminal" evidence="3">
    <location>
        <begin position="602"/>
        <end position="688"/>
    </location>
</feature>
<dbReference type="GO" id="GO:0034976">
    <property type="term" value="P:response to endoplasmic reticulum stress"/>
    <property type="evidence" value="ECO:0007669"/>
    <property type="project" value="TreeGrafter"/>
</dbReference>
<dbReference type="EMBL" id="JASFZW010000002">
    <property type="protein sequence ID" value="KAK2079684.1"/>
    <property type="molecule type" value="Genomic_DNA"/>
</dbReference>
<feature type="compositionally biased region" description="Basic residues" evidence="1">
    <location>
        <begin position="420"/>
        <end position="431"/>
    </location>
</feature>
<evidence type="ECO:0000259" key="2">
    <source>
        <dbReference type="Pfam" id="PF09743"/>
    </source>
</evidence>
<evidence type="ECO:0000259" key="3">
    <source>
        <dbReference type="Pfam" id="PF25041"/>
    </source>
</evidence>
<dbReference type="GO" id="GO:0032434">
    <property type="term" value="P:regulation of proteasomal ubiquitin-dependent protein catabolic process"/>
    <property type="evidence" value="ECO:0007669"/>
    <property type="project" value="TreeGrafter"/>
</dbReference>
<dbReference type="GO" id="GO:1990592">
    <property type="term" value="P:protein K69-linked ufmylation"/>
    <property type="evidence" value="ECO:0007669"/>
    <property type="project" value="TreeGrafter"/>
</dbReference>
<protein>
    <recommendedName>
        <fullName evidence="6">E3 UFM1-protein ligase 1 homolog</fullName>
    </recommendedName>
</protein>
<evidence type="ECO:0000313" key="4">
    <source>
        <dbReference type="EMBL" id="KAK2079684.1"/>
    </source>
</evidence>
<dbReference type="InterPro" id="IPR056579">
    <property type="entry name" value="Ufl1_N"/>
</dbReference>
<comment type="caution">
    <text evidence="4">The sequence shown here is derived from an EMBL/GenBank/DDBJ whole genome shotgun (WGS) entry which is preliminary data.</text>
</comment>
<sequence>MDASLLDLLQDLENVQAQKTETRFSERNVVELVAKLRNLGLLGTNLLYTTNGREYVTPEALQDEIITIVRKEQRVPLIELPNHLGVDLSHCKDAAEAVGKRGPDEGILYSQDELFADEYFAGLASDVAATLEGKTLLSLGQLAVSSNLAPALIQDKLAAYVGGPDQPRMANGFLYNPALANTLRAQLRGALRAAQAPVELANVLGVLGYAGNALVESLAPSIVAKLISQGGLENGTLWLPAAHTQRQEDRARDFYSQNGYIDWDMVRRLAGAQDPKAWARKECAGGLILSEACVGPAVISQLEAALEEAQSEESWLDVETILPASLGVEDRAELLRRGLGSVQGTLQPVAETSYVISSVLVEKMVAEAARIGKSAKPVAAPGAQAGGKGGPGAQTKKGMAEESARAEEEDDDDDDWGKGSGKRGKKGKKGGARGAKAAPKAASSKAAKPAREPESQTPPELEPEALARAVAGIPEADAVDLASEPALLESLTPALRAAALAAFAEAERARRASGRDRLHSLRGRYSQAAQSAFEELCECDAARAALMPGTRPSAGRGAGPAAGEALRLAVSGKRVAAFAEALRGAGDAAGLWLREPDKKRHKALLEAHVAELAGQVRAAQEPPLVLALAVPLAVGRALHRVVRLPGRALGPTIGLLEGKLAPEAMQLLQHVHAGVLEDLKKGGSESSPELQTAVQALKDRLLA</sequence>
<dbReference type="InterPro" id="IPR018611">
    <property type="entry name" value="Ufl1"/>
</dbReference>